<name>A0A6M7TGA3_9HYPH</name>
<dbReference type="Gene3D" id="3.40.50.1820">
    <property type="entry name" value="alpha/beta hydrolase"/>
    <property type="match status" value="1"/>
</dbReference>
<dbReference type="Pfam" id="PF00501">
    <property type="entry name" value="AMP-binding"/>
    <property type="match status" value="1"/>
</dbReference>
<reference evidence="2 3" key="1">
    <citation type="submission" date="2018-09" db="EMBL/GenBank/DDBJ databases">
        <title>Mesorhizobium carmichaelinearum sp. nov. isolated from Carmichaelinea spp. root nodules in New Zealand.</title>
        <authorList>
            <person name="De Meyer S.E."/>
        </authorList>
    </citation>
    <scope>NUCLEOTIDE SEQUENCE [LARGE SCALE GENOMIC DNA]</scope>
    <source>
        <strain evidence="2 3">LMG 28313</strain>
    </source>
</reference>
<dbReference type="InterPro" id="IPR045851">
    <property type="entry name" value="AMP-bd_C_sf"/>
</dbReference>
<organism evidence="2 3">
    <name type="scientific">Mesorhizobium jarvisii</name>
    <dbReference type="NCBI Taxonomy" id="1777867"/>
    <lineage>
        <taxon>Bacteria</taxon>
        <taxon>Pseudomonadati</taxon>
        <taxon>Pseudomonadota</taxon>
        <taxon>Alphaproteobacteria</taxon>
        <taxon>Hyphomicrobiales</taxon>
        <taxon>Phyllobacteriaceae</taxon>
        <taxon>Mesorhizobium</taxon>
    </lineage>
</organism>
<dbReference type="Proteomes" id="UP000275530">
    <property type="component" value="Unassembled WGS sequence"/>
</dbReference>
<dbReference type="PANTHER" id="PTHR45527:SF1">
    <property type="entry name" value="FATTY ACID SYNTHASE"/>
    <property type="match status" value="1"/>
</dbReference>
<dbReference type="InterPro" id="IPR020802">
    <property type="entry name" value="TesA-like"/>
</dbReference>
<dbReference type="Gene3D" id="3.40.50.12780">
    <property type="entry name" value="N-terminal domain of ligase-like"/>
    <property type="match status" value="1"/>
</dbReference>
<dbReference type="InterPro" id="IPR000873">
    <property type="entry name" value="AMP-dep_synth/lig_dom"/>
</dbReference>
<dbReference type="PROSITE" id="PS00455">
    <property type="entry name" value="AMP_BINDING"/>
    <property type="match status" value="1"/>
</dbReference>
<dbReference type="SUPFAM" id="SSF56801">
    <property type="entry name" value="Acetyl-CoA synthetase-like"/>
    <property type="match status" value="1"/>
</dbReference>
<dbReference type="GO" id="GO:0031177">
    <property type="term" value="F:phosphopantetheine binding"/>
    <property type="evidence" value="ECO:0007669"/>
    <property type="project" value="TreeGrafter"/>
</dbReference>
<accession>A0A6M7TGA3</accession>
<comment type="caution">
    <text evidence="2">The sequence shown here is derived from an EMBL/GenBank/DDBJ whole genome shotgun (WGS) entry which is preliminary data.</text>
</comment>
<gene>
    <name evidence="2" type="ORF">D3242_26695</name>
</gene>
<dbReference type="SMART" id="SM00824">
    <property type="entry name" value="PKS_TE"/>
    <property type="match status" value="1"/>
</dbReference>
<dbReference type="InterPro" id="IPR029058">
    <property type="entry name" value="AB_hydrolase_fold"/>
</dbReference>
<proteinExistence type="predicted"/>
<dbReference type="GO" id="GO:0043041">
    <property type="term" value="P:amino acid activation for nonribosomal peptide biosynthetic process"/>
    <property type="evidence" value="ECO:0007669"/>
    <property type="project" value="TreeGrafter"/>
</dbReference>
<evidence type="ECO:0000313" key="3">
    <source>
        <dbReference type="Proteomes" id="UP000275530"/>
    </source>
</evidence>
<dbReference type="EMBL" id="QZXA01000011">
    <property type="protein sequence ID" value="RJT30294.1"/>
    <property type="molecule type" value="Genomic_DNA"/>
</dbReference>
<evidence type="ECO:0000259" key="1">
    <source>
        <dbReference type="SMART" id="SM00824"/>
    </source>
</evidence>
<dbReference type="GO" id="GO:0005737">
    <property type="term" value="C:cytoplasm"/>
    <property type="evidence" value="ECO:0007669"/>
    <property type="project" value="TreeGrafter"/>
</dbReference>
<sequence length="918" mass="99229">MSSAYLQSEAVNQDLRVDCRPTTTRGWSDIPEYALDEGELLWRPYQRMGAGFADIPVFDHLRNVARQYPDKLAIGDGVNRLTYSELFRAVETLSYRIAAVVPEGQAVGILQANSAWYAVAILASMAAGRPSVPLNMRDPGSRIIEIVNAARLGAIIGAGNVRPIDLPQEVLWIDIAAGVAQNGQQASQQPQLPSVSVDAPAMVLYTSGSTGRPKGIVNSQRSLLWRVRQYVDACHINADDVFLPLTGPATIAGCREIFTALLTGATLHLLEVEAVGLRAVRARVQAEGVSIAYLVPALLRALLTEAPPDAFQSLRVARIGGEKVSWTDIALLRKAVSDQCLIQIGYSSTETTGSQWFLPQDWPEQDASIPVGRLLPGMAFAIVDEAGHDVGPGESGELLIRSPYVLLGYWENGVVIPARPDPDDPGVRVFATGDLVRLDDDGLLRIVGRKGRQIKINGRRVEPAELERVLRCAPSVADAVAIVTPAEELIAFAVAKRFAGAAFAEELRQLVRTTLPAPLRPLRLHTIAEIPRLPGGKVDLATLTEMDRTERKTAPAVQPPAARPLPTGGQLNTRQMVQHAWMQVLNTGAAAGNWDEAGGDSLQLLHCVMAIESAIGQELGLEAFTVGMSFDEMVKAVVSAQAGERHAKKHHPPVLFLFPGSVGYGPSLAAFAAAMGKVARVNPIRYPGLAAILDGRNSLSAMAAAALEQIDRAQPDGPVRLLGHSLGGAVAFEVAARLLAAGRSVRFLGILDTSLLDEPSNHWETLTRTFHRIRTNRISAHRMACRALAKITVAMGCEAYLARILDRFGKGEFSPTSFRTKLELQEVLRAQSFFQWLAAPKPALPISGTLFRCRREGMPRALGWESALAHLDVVPIIGNHIDLVVEPNLATNRPLIETAVVQTYSPAESRKREDLSST</sequence>
<dbReference type="GO" id="GO:0044550">
    <property type="term" value="P:secondary metabolite biosynthetic process"/>
    <property type="evidence" value="ECO:0007669"/>
    <property type="project" value="TreeGrafter"/>
</dbReference>
<dbReference type="InterPro" id="IPR001031">
    <property type="entry name" value="Thioesterase"/>
</dbReference>
<dbReference type="AlphaFoldDB" id="A0A6M7TGA3"/>
<feature type="domain" description="Thioesterase TesA-like" evidence="1">
    <location>
        <begin position="656"/>
        <end position="896"/>
    </location>
</feature>
<dbReference type="Gene3D" id="3.30.300.30">
    <property type="match status" value="1"/>
</dbReference>
<dbReference type="InterPro" id="IPR020845">
    <property type="entry name" value="AMP-binding_CS"/>
</dbReference>
<dbReference type="PANTHER" id="PTHR45527">
    <property type="entry name" value="NONRIBOSOMAL PEPTIDE SYNTHETASE"/>
    <property type="match status" value="1"/>
</dbReference>
<keyword evidence="3" id="KW-1185">Reference proteome</keyword>
<dbReference type="Pfam" id="PF00975">
    <property type="entry name" value="Thioesterase"/>
    <property type="match status" value="1"/>
</dbReference>
<dbReference type="SUPFAM" id="SSF53474">
    <property type="entry name" value="alpha/beta-Hydrolases"/>
    <property type="match status" value="1"/>
</dbReference>
<dbReference type="RefSeq" id="WP_064986328.1">
    <property type="nucleotide sequence ID" value="NZ_CP033507.1"/>
</dbReference>
<evidence type="ECO:0000313" key="2">
    <source>
        <dbReference type="EMBL" id="RJT30294.1"/>
    </source>
</evidence>
<dbReference type="InterPro" id="IPR042099">
    <property type="entry name" value="ANL_N_sf"/>
</dbReference>
<protein>
    <submittedName>
        <fullName evidence="2">AMP-dependent synthetase</fullName>
    </submittedName>
</protein>